<evidence type="ECO:0000259" key="2">
    <source>
        <dbReference type="Pfam" id="PF05699"/>
    </source>
</evidence>
<dbReference type="InterPro" id="IPR008906">
    <property type="entry name" value="HATC_C_dom"/>
</dbReference>
<reference evidence="3 4" key="1">
    <citation type="submission" date="2014-04" db="EMBL/GenBank/DDBJ databases">
        <authorList>
            <consortium name="DOE Joint Genome Institute"/>
            <person name="Kuo A."/>
            <person name="Kohler A."/>
            <person name="Nagy L.G."/>
            <person name="Floudas D."/>
            <person name="Copeland A."/>
            <person name="Barry K.W."/>
            <person name="Cichocki N."/>
            <person name="Veneault-Fourrey C."/>
            <person name="LaButti K."/>
            <person name="Lindquist E.A."/>
            <person name="Lipzen A."/>
            <person name="Lundell T."/>
            <person name="Morin E."/>
            <person name="Murat C."/>
            <person name="Sun H."/>
            <person name="Tunlid A."/>
            <person name="Henrissat B."/>
            <person name="Grigoriev I.V."/>
            <person name="Hibbett D.S."/>
            <person name="Martin F."/>
            <person name="Nordberg H.P."/>
            <person name="Cantor M.N."/>
            <person name="Hua S.X."/>
        </authorList>
    </citation>
    <scope>NUCLEOTIDE SEQUENCE [LARGE SCALE GENOMIC DNA]</scope>
    <source>
        <strain evidence="3 4">Foug A</strain>
    </source>
</reference>
<feature type="chain" id="PRO_5002163062" description="HAT C-terminal dimerisation domain-containing protein" evidence="1">
    <location>
        <begin position="19"/>
        <end position="176"/>
    </location>
</feature>
<reference evidence="4" key="2">
    <citation type="submission" date="2015-01" db="EMBL/GenBank/DDBJ databases">
        <title>Evolutionary Origins and Diversification of the Mycorrhizal Mutualists.</title>
        <authorList>
            <consortium name="DOE Joint Genome Institute"/>
            <consortium name="Mycorrhizal Genomics Consortium"/>
            <person name="Kohler A."/>
            <person name="Kuo A."/>
            <person name="Nagy L.G."/>
            <person name="Floudas D."/>
            <person name="Copeland A."/>
            <person name="Barry K.W."/>
            <person name="Cichocki N."/>
            <person name="Veneault-Fourrey C."/>
            <person name="LaButti K."/>
            <person name="Lindquist E.A."/>
            <person name="Lipzen A."/>
            <person name="Lundell T."/>
            <person name="Morin E."/>
            <person name="Murat C."/>
            <person name="Riley R."/>
            <person name="Ohm R."/>
            <person name="Sun H."/>
            <person name="Tunlid A."/>
            <person name="Henrissat B."/>
            <person name="Grigoriev I.V."/>
            <person name="Hibbett D.S."/>
            <person name="Martin F."/>
        </authorList>
    </citation>
    <scope>NUCLEOTIDE SEQUENCE [LARGE SCALE GENOMIC DNA]</scope>
    <source>
        <strain evidence="4">Foug A</strain>
    </source>
</reference>
<proteinExistence type="predicted"/>
<dbReference type="SUPFAM" id="SSF53098">
    <property type="entry name" value="Ribonuclease H-like"/>
    <property type="match status" value="1"/>
</dbReference>
<keyword evidence="4" id="KW-1185">Reference proteome</keyword>
<dbReference type="AlphaFoldDB" id="A0A0C3CVU5"/>
<accession>A0A0C3CVU5</accession>
<feature type="signal peptide" evidence="1">
    <location>
        <begin position="1"/>
        <end position="18"/>
    </location>
</feature>
<sequence length="176" mass="20012">MLFHFLLLLLEFVRGTDSDSMSTNTSGTLEPDNDTLESDFDHHCRLLLTQSANSRAEGWVMELCRYLGDLPADVTKETNIIDWWVKHADIYPTLARIAKDMCGSEIATDRQSWLGADKFKHLQVLKHAWHFSISDHAATNSVTVKSIDILEQFKELLVHDGEMEHKLNASELVVTN</sequence>
<dbReference type="Proteomes" id="UP000053989">
    <property type="component" value="Unassembled WGS sequence"/>
</dbReference>
<evidence type="ECO:0000256" key="1">
    <source>
        <dbReference type="SAM" id="SignalP"/>
    </source>
</evidence>
<dbReference type="EMBL" id="KN822203">
    <property type="protein sequence ID" value="KIM52670.1"/>
    <property type="molecule type" value="Genomic_DNA"/>
</dbReference>
<evidence type="ECO:0000313" key="3">
    <source>
        <dbReference type="EMBL" id="KIM52670.1"/>
    </source>
</evidence>
<dbReference type="OrthoDB" id="2661839at2759"/>
<organism evidence="3 4">
    <name type="scientific">Scleroderma citrinum Foug A</name>
    <dbReference type="NCBI Taxonomy" id="1036808"/>
    <lineage>
        <taxon>Eukaryota</taxon>
        <taxon>Fungi</taxon>
        <taxon>Dikarya</taxon>
        <taxon>Basidiomycota</taxon>
        <taxon>Agaricomycotina</taxon>
        <taxon>Agaricomycetes</taxon>
        <taxon>Agaricomycetidae</taxon>
        <taxon>Boletales</taxon>
        <taxon>Sclerodermatineae</taxon>
        <taxon>Sclerodermataceae</taxon>
        <taxon>Scleroderma</taxon>
    </lineage>
</organism>
<dbReference type="InterPro" id="IPR012337">
    <property type="entry name" value="RNaseH-like_sf"/>
</dbReference>
<gene>
    <name evidence="3" type="ORF">SCLCIDRAFT_140622</name>
</gene>
<feature type="domain" description="HAT C-terminal dimerisation" evidence="2">
    <location>
        <begin position="64"/>
        <end position="103"/>
    </location>
</feature>
<keyword evidence="1" id="KW-0732">Signal</keyword>
<evidence type="ECO:0000313" key="4">
    <source>
        <dbReference type="Proteomes" id="UP000053989"/>
    </source>
</evidence>
<dbReference type="HOGENOM" id="CLU_009123_9_0_1"/>
<dbReference type="InParanoid" id="A0A0C3CVU5"/>
<name>A0A0C3CVU5_9AGAM</name>
<dbReference type="GO" id="GO:0046983">
    <property type="term" value="F:protein dimerization activity"/>
    <property type="evidence" value="ECO:0007669"/>
    <property type="project" value="InterPro"/>
</dbReference>
<protein>
    <recommendedName>
        <fullName evidence="2">HAT C-terminal dimerisation domain-containing protein</fullName>
    </recommendedName>
</protein>
<dbReference type="Pfam" id="PF05699">
    <property type="entry name" value="Dimer_Tnp_hAT"/>
    <property type="match status" value="1"/>
</dbReference>